<accession>A0A2T0QAW0</accession>
<sequence>MSNTAIFHAPLAEVVRNGFTEGVHYGAAVGLAADGGVAFERGPAAAPVLPRSAAKPIQAVASLRAGARLDGVELAVAAGSHMGEPFHVAAVRRILAGAGLSAEALRCPADWPEHRGARDAVVREGGAPSRLTMNCSGKHAAMLAACVASGWSTDDYLRPDHPYQRSVAEATAELAGEPVTATAVDGCGAPLFAVSLTGLARSMRALVLAEPGTPQRAVADAMRAHPEYVAGTGHTVTRLMRALPGVVAKAGAEGVLTAAAPGGVSAAVKVSDGRPRATTLIALRVLAELGVDVSGAAELATVPVRGGGERVGEIRAVV</sequence>
<evidence type="ECO:0000313" key="2">
    <source>
        <dbReference type="Proteomes" id="UP000237846"/>
    </source>
</evidence>
<dbReference type="InterPro" id="IPR010349">
    <property type="entry name" value="Asparaginase_II"/>
</dbReference>
<organism evidence="1 2">
    <name type="scientific">Allonocardiopsis opalescens</name>
    <dbReference type="NCBI Taxonomy" id="1144618"/>
    <lineage>
        <taxon>Bacteria</taxon>
        <taxon>Bacillati</taxon>
        <taxon>Actinomycetota</taxon>
        <taxon>Actinomycetes</taxon>
        <taxon>Streptosporangiales</taxon>
        <taxon>Allonocardiopsis</taxon>
    </lineage>
</organism>
<dbReference type="PANTHER" id="PTHR42110:SF1">
    <property type="entry name" value="L-ASPARAGINASE, PUTATIVE (AFU_ORTHOLOGUE AFUA_3G11890)-RELATED"/>
    <property type="match status" value="1"/>
</dbReference>
<dbReference type="AlphaFoldDB" id="A0A2T0QAW0"/>
<dbReference type="Pfam" id="PF06089">
    <property type="entry name" value="Asparaginase_II"/>
    <property type="match status" value="1"/>
</dbReference>
<dbReference type="OrthoDB" id="9780674at2"/>
<dbReference type="Proteomes" id="UP000237846">
    <property type="component" value="Unassembled WGS sequence"/>
</dbReference>
<dbReference type="RefSeq" id="WP_106243366.1">
    <property type="nucleotide sequence ID" value="NZ_PVZC01000002.1"/>
</dbReference>
<gene>
    <name evidence="1" type="ORF">CLV72_102627</name>
</gene>
<proteinExistence type="predicted"/>
<dbReference type="PANTHER" id="PTHR42110">
    <property type="entry name" value="L-ASPARAGINASE, PUTATIVE (AFU_ORTHOLOGUE AFUA_3G11890)-RELATED"/>
    <property type="match status" value="1"/>
</dbReference>
<reference evidence="1 2" key="1">
    <citation type="submission" date="2018-03" db="EMBL/GenBank/DDBJ databases">
        <title>Genomic Encyclopedia of Archaeal and Bacterial Type Strains, Phase II (KMG-II): from individual species to whole genera.</title>
        <authorList>
            <person name="Goeker M."/>
        </authorList>
    </citation>
    <scope>NUCLEOTIDE SEQUENCE [LARGE SCALE GENOMIC DNA]</scope>
    <source>
        <strain evidence="1 2">DSM 45601</strain>
    </source>
</reference>
<evidence type="ECO:0000313" key="1">
    <source>
        <dbReference type="EMBL" id="PRY00994.1"/>
    </source>
</evidence>
<dbReference type="EMBL" id="PVZC01000002">
    <property type="protein sequence ID" value="PRY00994.1"/>
    <property type="molecule type" value="Genomic_DNA"/>
</dbReference>
<keyword evidence="2" id="KW-1185">Reference proteome</keyword>
<protein>
    <submittedName>
        <fullName evidence="1">Asparaginase</fullName>
    </submittedName>
</protein>
<comment type="caution">
    <text evidence="1">The sequence shown here is derived from an EMBL/GenBank/DDBJ whole genome shotgun (WGS) entry which is preliminary data.</text>
</comment>
<name>A0A2T0QAW0_9ACTN</name>